<sequence length="232" mass="25851">MLPTALGAFLLTDEGADPYLEDPATLWLLHWKLCGPGSQAYTWAYAFNIWREWEWTRTALSSSIQAAARATTSKVSSANTIDRDVNVFLLTYLAAGERSQNAEDGLDCPLRELGLIRAGFGTQEHYTFAIGPKPSLPPALFAWALLQFWDWQYPGTSTIAARDIAHAEGSPGVVFKLDEDSVLFYLDQFDELTNGQLRFEDTPLVRQVVRTTAQVLIPQDLLQSYYAAQLVA</sequence>
<protein>
    <recommendedName>
        <fullName evidence="1">DUF4007 domain-containing protein</fullName>
    </recommendedName>
</protein>
<accession>A0A1H3IPA1</accession>
<proteinExistence type="predicted"/>
<evidence type="ECO:0000313" key="2">
    <source>
        <dbReference type="EMBL" id="SDY29663.1"/>
    </source>
</evidence>
<reference evidence="3" key="1">
    <citation type="submission" date="2016-10" db="EMBL/GenBank/DDBJ databases">
        <authorList>
            <person name="Varghese N."/>
            <person name="Submissions S."/>
        </authorList>
    </citation>
    <scope>NUCLEOTIDE SEQUENCE [LARGE SCALE GENOMIC DNA]</scope>
    <source>
        <strain evidence="3">CGMCC 1.8975</strain>
    </source>
</reference>
<dbReference type="STRING" id="651662.SAMN04488069_107105"/>
<evidence type="ECO:0000259" key="1">
    <source>
        <dbReference type="Pfam" id="PF13182"/>
    </source>
</evidence>
<dbReference type="EMBL" id="FNOV01000007">
    <property type="protein sequence ID" value="SDY29663.1"/>
    <property type="molecule type" value="Genomic_DNA"/>
</dbReference>
<dbReference type="Proteomes" id="UP000199249">
    <property type="component" value="Unassembled WGS sequence"/>
</dbReference>
<dbReference type="Pfam" id="PF13182">
    <property type="entry name" value="DUF4007"/>
    <property type="match status" value="1"/>
</dbReference>
<evidence type="ECO:0000313" key="3">
    <source>
        <dbReference type="Proteomes" id="UP000199249"/>
    </source>
</evidence>
<organism evidence="2 3">
    <name type="scientific">Hymenobacter psychrophilus</name>
    <dbReference type="NCBI Taxonomy" id="651662"/>
    <lineage>
        <taxon>Bacteria</taxon>
        <taxon>Pseudomonadati</taxon>
        <taxon>Bacteroidota</taxon>
        <taxon>Cytophagia</taxon>
        <taxon>Cytophagales</taxon>
        <taxon>Hymenobacteraceae</taxon>
        <taxon>Hymenobacter</taxon>
    </lineage>
</organism>
<name>A0A1H3IPA1_9BACT</name>
<dbReference type="InterPro" id="IPR025248">
    <property type="entry name" value="DUF4007"/>
</dbReference>
<dbReference type="AlphaFoldDB" id="A0A1H3IPA1"/>
<feature type="domain" description="DUF4007" evidence="1">
    <location>
        <begin position="3"/>
        <end position="226"/>
    </location>
</feature>
<keyword evidence="3" id="KW-1185">Reference proteome</keyword>
<gene>
    <name evidence="2" type="ORF">SAMN04488069_107105</name>
</gene>